<dbReference type="InterPro" id="IPR013785">
    <property type="entry name" value="Aldolase_TIM"/>
</dbReference>
<dbReference type="SUPFAM" id="SSF102114">
    <property type="entry name" value="Radical SAM enzymes"/>
    <property type="match status" value="1"/>
</dbReference>
<evidence type="ECO:0000256" key="4">
    <source>
        <dbReference type="ARBA" id="ARBA00023004"/>
    </source>
</evidence>
<dbReference type="InterPro" id="IPR012840">
    <property type="entry name" value="NrdG2"/>
</dbReference>
<organism evidence="7 8">
    <name type="scientific">Malaciobacter mytili LMG 24559</name>
    <dbReference type="NCBI Taxonomy" id="1032238"/>
    <lineage>
        <taxon>Bacteria</taxon>
        <taxon>Pseudomonadati</taxon>
        <taxon>Campylobacterota</taxon>
        <taxon>Epsilonproteobacteria</taxon>
        <taxon>Campylobacterales</taxon>
        <taxon>Arcobacteraceae</taxon>
        <taxon>Malaciobacter</taxon>
    </lineage>
</organism>
<dbReference type="EMBL" id="NXID01000044">
    <property type="protein sequence ID" value="RXK15022.1"/>
    <property type="molecule type" value="Genomic_DNA"/>
</dbReference>
<dbReference type="SFLD" id="SFLDG01094">
    <property type="entry name" value="Uncharacterised_Radical_SAM_Su"/>
    <property type="match status" value="1"/>
</dbReference>
<accession>A0AAX2ADB9</accession>
<dbReference type="InterPro" id="IPR050377">
    <property type="entry name" value="Radical_SAM_PqqE_MftC-like"/>
</dbReference>
<evidence type="ECO:0000259" key="6">
    <source>
        <dbReference type="PROSITE" id="PS51918"/>
    </source>
</evidence>
<sequence length="232" mass="27080">MSINKELNLSKKIVYDITKFTTLDYKENLACIVWFVSCNMRCQYCYNCNIIEAKEGNYLLSDLFSFLEKRVGLLDAVVLSGGEATVHNLIPICKKIKAMGFKIKLDTNGVNFDLIKQLVKENYLDYIALDFKATKSKFKTITNSNCFEDFLKTLKYLLKINFEFEVRTTLHGDLLQEEDINEIIDILFNLGYKKDFYIQNFLNVETYANLNEAKNTFNKNKLSNKLNIIWRN</sequence>
<dbReference type="Proteomes" id="UP000290092">
    <property type="component" value="Unassembled WGS sequence"/>
</dbReference>
<reference evidence="7 8" key="1">
    <citation type="submission" date="2017-09" db="EMBL/GenBank/DDBJ databases">
        <title>Genomics of the genus Arcobacter.</title>
        <authorList>
            <person name="Perez-Cataluna A."/>
            <person name="Figueras M.J."/>
            <person name="Salas-Masso N."/>
        </authorList>
    </citation>
    <scope>NUCLEOTIDE SEQUENCE [LARGE SCALE GENOMIC DNA]</scope>
    <source>
        <strain evidence="7 8">CECT 7386</strain>
    </source>
</reference>
<keyword evidence="3" id="KW-0479">Metal-binding</keyword>
<dbReference type="PROSITE" id="PS51918">
    <property type="entry name" value="RADICAL_SAM"/>
    <property type="match status" value="1"/>
</dbReference>
<evidence type="ECO:0000256" key="3">
    <source>
        <dbReference type="ARBA" id="ARBA00022723"/>
    </source>
</evidence>
<dbReference type="CDD" id="cd01335">
    <property type="entry name" value="Radical_SAM"/>
    <property type="match status" value="1"/>
</dbReference>
<keyword evidence="5" id="KW-0411">Iron-sulfur</keyword>
<dbReference type="RefSeq" id="WP_114841865.1">
    <property type="nucleotide sequence ID" value="NZ_NXID01000044.1"/>
</dbReference>
<evidence type="ECO:0000313" key="7">
    <source>
        <dbReference type="EMBL" id="RXK15022.1"/>
    </source>
</evidence>
<evidence type="ECO:0000256" key="2">
    <source>
        <dbReference type="ARBA" id="ARBA00022691"/>
    </source>
</evidence>
<comment type="caution">
    <text evidence="7">The sequence shown here is derived from an EMBL/GenBank/DDBJ whole genome shotgun (WGS) entry which is preliminary data.</text>
</comment>
<dbReference type="InterPro" id="IPR058240">
    <property type="entry name" value="rSAM_sf"/>
</dbReference>
<dbReference type="Pfam" id="PF04055">
    <property type="entry name" value="Radical_SAM"/>
    <property type="match status" value="1"/>
</dbReference>
<dbReference type="Gene3D" id="3.20.20.70">
    <property type="entry name" value="Aldolase class I"/>
    <property type="match status" value="1"/>
</dbReference>
<name>A0AAX2ADB9_9BACT</name>
<proteinExistence type="predicted"/>
<keyword evidence="4" id="KW-0408">Iron</keyword>
<dbReference type="SFLD" id="SFLDG01067">
    <property type="entry name" value="SPASM/twitch_domain_containing"/>
    <property type="match status" value="1"/>
</dbReference>
<dbReference type="KEGG" id="amyt:AMYT_1428"/>
<dbReference type="PANTHER" id="PTHR11228">
    <property type="entry name" value="RADICAL SAM DOMAIN PROTEIN"/>
    <property type="match status" value="1"/>
</dbReference>
<dbReference type="PANTHER" id="PTHR11228:SF27">
    <property type="entry name" value="GLYCYL-RADICAL ENZYME ACTIVATING ENZYME MJ1227-RELATED"/>
    <property type="match status" value="1"/>
</dbReference>
<dbReference type="AlphaFoldDB" id="A0AAX2ADB9"/>
<evidence type="ECO:0000256" key="1">
    <source>
        <dbReference type="ARBA" id="ARBA00001966"/>
    </source>
</evidence>
<comment type="cofactor">
    <cofactor evidence="1">
        <name>[4Fe-4S] cluster</name>
        <dbReference type="ChEBI" id="CHEBI:49883"/>
    </cofactor>
</comment>
<gene>
    <name evidence="7" type="ORF">CP985_10795</name>
</gene>
<dbReference type="GO" id="GO:0051536">
    <property type="term" value="F:iron-sulfur cluster binding"/>
    <property type="evidence" value="ECO:0007669"/>
    <property type="project" value="UniProtKB-KW"/>
</dbReference>
<keyword evidence="2" id="KW-0949">S-adenosyl-L-methionine</keyword>
<dbReference type="NCBIfam" id="TIGR02495">
    <property type="entry name" value="NrdG2"/>
    <property type="match status" value="1"/>
</dbReference>
<dbReference type="GO" id="GO:0003824">
    <property type="term" value="F:catalytic activity"/>
    <property type="evidence" value="ECO:0007669"/>
    <property type="project" value="InterPro"/>
</dbReference>
<dbReference type="GO" id="GO:0046872">
    <property type="term" value="F:metal ion binding"/>
    <property type="evidence" value="ECO:0007669"/>
    <property type="project" value="UniProtKB-KW"/>
</dbReference>
<protein>
    <submittedName>
        <fullName evidence="7">Anaerobic ribonucleoside-triphosphate reductase activating protein</fullName>
    </submittedName>
</protein>
<keyword evidence="8" id="KW-1185">Reference proteome</keyword>
<dbReference type="InterPro" id="IPR007197">
    <property type="entry name" value="rSAM"/>
</dbReference>
<dbReference type="SFLD" id="SFLDS00029">
    <property type="entry name" value="Radical_SAM"/>
    <property type="match status" value="1"/>
</dbReference>
<evidence type="ECO:0000313" key="8">
    <source>
        <dbReference type="Proteomes" id="UP000290092"/>
    </source>
</evidence>
<evidence type="ECO:0000256" key="5">
    <source>
        <dbReference type="ARBA" id="ARBA00023014"/>
    </source>
</evidence>
<feature type="domain" description="Radical SAM core" evidence="6">
    <location>
        <begin position="24"/>
        <end position="232"/>
    </location>
</feature>